<sequence>MISYLLFLLFSILLAASNAVISNHDSLTRLVYQFPNLTRIENVAVRSNGHLLLSMLTQPELRSINPLDPTPEPSLVYQFPNSTSVFGIAEIEPDIFAVVAGNLSFPPNNFAIWMVNHRKRVPEVRKAANIPAGGILNGLARLSHNTVLGSDILAGVIYRINLDTGDSSIAVQDETMKSPVALPGFGVNGIRIHGRYLYYVNIGKGLFCRIPINLRTGTANSPVEIISDLVQGADDFALSKTGQTAYIANLLQNSLVRVAADGEVKVIAGGPDGALFIGPTSAQLGRTPLDREVVYVVSSGAVFNPSTGGFDSVEGGKIVAVKVYD</sequence>
<dbReference type="AlphaFoldDB" id="A0A6A6DIE6"/>
<dbReference type="EMBL" id="ML994679">
    <property type="protein sequence ID" value="KAF2178009.1"/>
    <property type="molecule type" value="Genomic_DNA"/>
</dbReference>
<dbReference type="InterPro" id="IPR052998">
    <property type="entry name" value="Hetero-Diels-Alderase-like"/>
</dbReference>
<proteinExistence type="predicted"/>
<feature type="chain" id="PRO_5025476856" description="SMP-30/Gluconolactonase/LRE-like region domain-containing protein" evidence="1">
    <location>
        <begin position="20"/>
        <end position="325"/>
    </location>
</feature>
<organism evidence="2 3">
    <name type="scientific">Zopfia rhizophila CBS 207.26</name>
    <dbReference type="NCBI Taxonomy" id="1314779"/>
    <lineage>
        <taxon>Eukaryota</taxon>
        <taxon>Fungi</taxon>
        <taxon>Dikarya</taxon>
        <taxon>Ascomycota</taxon>
        <taxon>Pezizomycotina</taxon>
        <taxon>Dothideomycetes</taxon>
        <taxon>Dothideomycetes incertae sedis</taxon>
        <taxon>Zopfiaceae</taxon>
        <taxon>Zopfia</taxon>
    </lineage>
</organism>
<accession>A0A6A6DIE6</accession>
<dbReference type="PANTHER" id="PTHR42060:SF3">
    <property type="entry name" value="SMP-30_GLUCONOLACTONASE_LRE-LIKE REGION DOMAIN-CONTAINING PROTEIN"/>
    <property type="match status" value="1"/>
</dbReference>
<dbReference type="PANTHER" id="PTHR42060">
    <property type="entry name" value="NHL REPEAT-CONTAINING PROTEIN-RELATED"/>
    <property type="match status" value="1"/>
</dbReference>
<evidence type="ECO:0000313" key="3">
    <source>
        <dbReference type="Proteomes" id="UP000800200"/>
    </source>
</evidence>
<evidence type="ECO:0008006" key="4">
    <source>
        <dbReference type="Google" id="ProtNLM"/>
    </source>
</evidence>
<evidence type="ECO:0000256" key="1">
    <source>
        <dbReference type="SAM" id="SignalP"/>
    </source>
</evidence>
<protein>
    <recommendedName>
        <fullName evidence="4">SMP-30/Gluconolactonase/LRE-like region domain-containing protein</fullName>
    </recommendedName>
</protein>
<feature type="signal peptide" evidence="1">
    <location>
        <begin position="1"/>
        <end position="19"/>
    </location>
</feature>
<dbReference type="SUPFAM" id="SSF63829">
    <property type="entry name" value="Calcium-dependent phosphotriesterase"/>
    <property type="match status" value="1"/>
</dbReference>
<reference evidence="2" key="1">
    <citation type="journal article" date="2020" name="Stud. Mycol.">
        <title>101 Dothideomycetes genomes: a test case for predicting lifestyles and emergence of pathogens.</title>
        <authorList>
            <person name="Haridas S."/>
            <person name="Albert R."/>
            <person name="Binder M."/>
            <person name="Bloem J."/>
            <person name="Labutti K."/>
            <person name="Salamov A."/>
            <person name="Andreopoulos B."/>
            <person name="Baker S."/>
            <person name="Barry K."/>
            <person name="Bills G."/>
            <person name="Bluhm B."/>
            <person name="Cannon C."/>
            <person name="Castanera R."/>
            <person name="Culley D."/>
            <person name="Daum C."/>
            <person name="Ezra D."/>
            <person name="Gonzalez J."/>
            <person name="Henrissat B."/>
            <person name="Kuo A."/>
            <person name="Liang C."/>
            <person name="Lipzen A."/>
            <person name="Lutzoni F."/>
            <person name="Magnuson J."/>
            <person name="Mondo S."/>
            <person name="Nolan M."/>
            <person name="Ohm R."/>
            <person name="Pangilinan J."/>
            <person name="Park H.-J."/>
            <person name="Ramirez L."/>
            <person name="Alfaro M."/>
            <person name="Sun H."/>
            <person name="Tritt A."/>
            <person name="Yoshinaga Y."/>
            <person name="Zwiers L.-H."/>
            <person name="Turgeon B."/>
            <person name="Goodwin S."/>
            <person name="Spatafora J."/>
            <person name="Crous P."/>
            <person name="Grigoriev I."/>
        </authorList>
    </citation>
    <scope>NUCLEOTIDE SEQUENCE</scope>
    <source>
        <strain evidence="2">CBS 207.26</strain>
    </source>
</reference>
<dbReference type="InterPro" id="IPR011042">
    <property type="entry name" value="6-blade_b-propeller_TolB-like"/>
</dbReference>
<name>A0A6A6DIE6_9PEZI</name>
<dbReference type="Gene3D" id="2.120.10.30">
    <property type="entry name" value="TolB, C-terminal domain"/>
    <property type="match status" value="1"/>
</dbReference>
<dbReference type="Proteomes" id="UP000800200">
    <property type="component" value="Unassembled WGS sequence"/>
</dbReference>
<evidence type="ECO:0000313" key="2">
    <source>
        <dbReference type="EMBL" id="KAF2178009.1"/>
    </source>
</evidence>
<dbReference type="OrthoDB" id="9977941at2759"/>
<keyword evidence="1" id="KW-0732">Signal</keyword>
<gene>
    <name evidence="2" type="ORF">K469DRAFT_643356</name>
</gene>
<keyword evidence="3" id="KW-1185">Reference proteome</keyword>